<feature type="region of interest" description="Disordered" evidence="5">
    <location>
        <begin position="115"/>
        <end position="134"/>
    </location>
</feature>
<feature type="domain" description="Peptidase S8/S53" evidence="6">
    <location>
        <begin position="1"/>
        <end position="49"/>
    </location>
</feature>
<dbReference type="GO" id="GO:0004252">
    <property type="term" value="F:serine-type endopeptidase activity"/>
    <property type="evidence" value="ECO:0007669"/>
    <property type="project" value="InterPro"/>
</dbReference>
<feature type="compositionally biased region" description="Basic residues" evidence="5">
    <location>
        <begin position="115"/>
        <end position="129"/>
    </location>
</feature>
<dbReference type="EMBL" id="CAMGYJ010000006">
    <property type="protein sequence ID" value="CAI0436214.1"/>
    <property type="molecule type" value="Genomic_DNA"/>
</dbReference>
<dbReference type="InterPro" id="IPR045051">
    <property type="entry name" value="SBT"/>
</dbReference>
<keyword evidence="3" id="KW-0732">Signal</keyword>
<evidence type="ECO:0000313" key="7">
    <source>
        <dbReference type="EMBL" id="CAI0436214.1"/>
    </source>
</evidence>
<dbReference type="GO" id="GO:0006508">
    <property type="term" value="P:proteolysis"/>
    <property type="evidence" value="ECO:0007669"/>
    <property type="project" value="InterPro"/>
</dbReference>
<proteinExistence type="inferred from homology"/>
<dbReference type="PROSITE" id="PS51892">
    <property type="entry name" value="SUBTILASE"/>
    <property type="match status" value="1"/>
</dbReference>
<evidence type="ECO:0000256" key="1">
    <source>
        <dbReference type="ARBA" id="ARBA00004613"/>
    </source>
</evidence>
<protein>
    <recommendedName>
        <fullName evidence="6">Peptidase S8/S53 domain-containing protein</fullName>
    </recommendedName>
</protein>
<evidence type="ECO:0000256" key="3">
    <source>
        <dbReference type="ARBA" id="ARBA00022729"/>
    </source>
</evidence>
<gene>
    <name evidence="7" type="ORF">LITE_LOCUS24993</name>
</gene>
<evidence type="ECO:0000256" key="4">
    <source>
        <dbReference type="PROSITE-ProRule" id="PRU01240"/>
    </source>
</evidence>
<organism evidence="7 8">
    <name type="scientific">Linum tenue</name>
    <dbReference type="NCBI Taxonomy" id="586396"/>
    <lineage>
        <taxon>Eukaryota</taxon>
        <taxon>Viridiplantae</taxon>
        <taxon>Streptophyta</taxon>
        <taxon>Embryophyta</taxon>
        <taxon>Tracheophyta</taxon>
        <taxon>Spermatophyta</taxon>
        <taxon>Magnoliopsida</taxon>
        <taxon>eudicotyledons</taxon>
        <taxon>Gunneridae</taxon>
        <taxon>Pentapetalae</taxon>
        <taxon>rosids</taxon>
        <taxon>fabids</taxon>
        <taxon>Malpighiales</taxon>
        <taxon>Linaceae</taxon>
        <taxon>Linum</taxon>
    </lineage>
</organism>
<evidence type="ECO:0000259" key="6">
    <source>
        <dbReference type="Pfam" id="PF00082"/>
    </source>
</evidence>
<dbReference type="SUPFAM" id="SSF52743">
    <property type="entry name" value="Subtilisin-like"/>
    <property type="match status" value="1"/>
</dbReference>
<dbReference type="InterPro" id="IPR000209">
    <property type="entry name" value="Peptidase_S8/S53_dom"/>
</dbReference>
<dbReference type="Proteomes" id="UP001154282">
    <property type="component" value="Unassembled WGS sequence"/>
</dbReference>
<reference evidence="7" key="1">
    <citation type="submission" date="2022-08" db="EMBL/GenBank/DDBJ databases">
        <authorList>
            <person name="Gutierrez-Valencia J."/>
        </authorList>
    </citation>
    <scope>NUCLEOTIDE SEQUENCE</scope>
</reference>
<comment type="caution">
    <text evidence="4">Lacks conserved residue(s) required for the propagation of feature annotation.</text>
</comment>
<dbReference type="Pfam" id="PF00082">
    <property type="entry name" value="Peptidase_S8"/>
    <property type="match status" value="1"/>
</dbReference>
<comment type="subcellular location">
    <subcellularLocation>
        <location evidence="1">Secreted</location>
    </subcellularLocation>
</comment>
<evidence type="ECO:0000256" key="2">
    <source>
        <dbReference type="ARBA" id="ARBA00011073"/>
    </source>
</evidence>
<evidence type="ECO:0000313" key="8">
    <source>
        <dbReference type="Proteomes" id="UP001154282"/>
    </source>
</evidence>
<dbReference type="GO" id="GO:0005576">
    <property type="term" value="C:extracellular region"/>
    <property type="evidence" value="ECO:0007669"/>
    <property type="project" value="UniProtKB-SubCell"/>
</dbReference>
<comment type="caution">
    <text evidence="7">The sequence shown here is derived from an EMBL/GenBank/DDBJ whole genome shotgun (WGS) entry which is preliminary data.</text>
</comment>
<keyword evidence="8" id="KW-1185">Reference proteome</keyword>
<dbReference type="PANTHER" id="PTHR10795">
    <property type="entry name" value="PROPROTEIN CONVERTASE SUBTILISIN/KEXIN"/>
    <property type="match status" value="1"/>
</dbReference>
<dbReference type="AlphaFoldDB" id="A0AAV0LRT1"/>
<evidence type="ECO:0000256" key="5">
    <source>
        <dbReference type="SAM" id="MobiDB-lite"/>
    </source>
</evidence>
<name>A0AAV0LRT1_9ROSI</name>
<dbReference type="InterPro" id="IPR036852">
    <property type="entry name" value="Peptidase_S8/S53_dom_sf"/>
</dbReference>
<comment type="similarity">
    <text evidence="2 4">Belongs to the peptidase S8 family.</text>
</comment>
<accession>A0AAV0LRT1</accession>
<dbReference type="Gene3D" id="3.40.50.200">
    <property type="entry name" value="Peptidase S8/S53 domain"/>
    <property type="match status" value="1"/>
</dbReference>
<sequence>MSCPHATGAAAYVKSLHRTWSPAAIKSALMTTARPLSAKYNPEAELAYGTGQINPIKAADPGLVYDAGEKDYVKFLCGLGYSTTLLSPCRFPRRKQEGVAALLVAVVSCAARRRRQQKERPANTRRRKEVARFRTTSREGPLCDFRTKKRREGLAARFRCLGLNV</sequence>